<dbReference type="PANTHER" id="PTHR32060">
    <property type="entry name" value="TAIL-SPECIFIC PROTEASE"/>
    <property type="match status" value="1"/>
</dbReference>
<dbReference type="InterPro" id="IPR005151">
    <property type="entry name" value="Tail-specific_protease"/>
</dbReference>
<dbReference type="InterPro" id="IPR001478">
    <property type="entry name" value="PDZ"/>
</dbReference>
<dbReference type="CDD" id="cd06782">
    <property type="entry name" value="cpPDZ_CPP-like"/>
    <property type="match status" value="1"/>
</dbReference>
<keyword evidence="2 5" id="KW-0645">Protease</keyword>
<dbReference type="GO" id="GO:0007165">
    <property type="term" value="P:signal transduction"/>
    <property type="evidence" value="ECO:0007669"/>
    <property type="project" value="TreeGrafter"/>
</dbReference>
<accession>A0A0G0VDT4</accession>
<keyword evidence="3 5" id="KW-0378">Hydrolase</keyword>
<dbReference type="AlphaFoldDB" id="A0A0G0VDT4"/>
<evidence type="ECO:0000256" key="4">
    <source>
        <dbReference type="ARBA" id="ARBA00022825"/>
    </source>
</evidence>
<evidence type="ECO:0000313" key="8">
    <source>
        <dbReference type="EMBL" id="KKR97831.1"/>
    </source>
</evidence>
<evidence type="ECO:0000256" key="3">
    <source>
        <dbReference type="ARBA" id="ARBA00022801"/>
    </source>
</evidence>
<dbReference type="FunFam" id="2.30.42.10:FF:000063">
    <property type="entry name" value="Peptidase, S41 family"/>
    <property type="match status" value="1"/>
</dbReference>
<dbReference type="Gene3D" id="2.30.42.10">
    <property type="match status" value="1"/>
</dbReference>
<comment type="similarity">
    <text evidence="1 5">Belongs to the peptidase S41A family.</text>
</comment>
<dbReference type="InterPro" id="IPR004447">
    <property type="entry name" value="Peptidase_S41A"/>
</dbReference>
<feature type="domain" description="PDZ" evidence="7">
    <location>
        <begin position="129"/>
        <end position="197"/>
    </location>
</feature>
<keyword evidence="6" id="KW-0812">Transmembrane</keyword>
<reference evidence="8 9" key="1">
    <citation type="journal article" date="2015" name="Nature">
        <title>rRNA introns, odd ribosomes, and small enigmatic genomes across a large radiation of phyla.</title>
        <authorList>
            <person name="Brown C.T."/>
            <person name="Hug L.A."/>
            <person name="Thomas B.C."/>
            <person name="Sharon I."/>
            <person name="Castelle C.J."/>
            <person name="Singh A."/>
            <person name="Wilkins M.J."/>
            <person name="Williams K.H."/>
            <person name="Banfield J.F."/>
        </authorList>
    </citation>
    <scope>NUCLEOTIDE SEQUENCE [LARGE SCALE GENOMIC DNA]</scope>
</reference>
<dbReference type="PROSITE" id="PS50106">
    <property type="entry name" value="PDZ"/>
    <property type="match status" value="1"/>
</dbReference>
<dbReference type="GO" id="GO:0004175">
    <property type="term" value="F:endopeptidase activity"/>
    <property type="evidence" value="ECO:0007669"/>
    <property type="project" value="TreeGrafter"/>
</dbReference>
<keyword evidence="6" id="KW-1133">Transmembrane helix</keyword>
<organism evidence="8 9">
    <name type="scientific">Candidatus Magasanikbacteria bacterium GW2011_GWC2_41_17</name>
    <dbReference type="NCBI Taxonomy" id="1619048"/>
    <lineage>
        <taxon>Bacteria</taxon>
        <taxon>Candidatus Magasanikiibacteriota</taxon>
    </lineage>
</organism>
<dbReference type="SMART" id="SM00228">
    <property type="entry name" value="PDZ"/>
    <property type="match status" value="1"/>
</dbReference>
<dbReference type="GO" id="GO:0006508">
    <property type="term" value="P:proteolysis"/>
    <property type="evidence" value="ECO:0007669"/>
    <property type="project" value="UniProtKB-KW"/>
</dbReference>
<gene>
    <name evidence="8" type="ORF">UU49_C0023G0003</name>
</gene>
<dbReference type="Proteomes" id="UP000034108">
    <property type="component" value="Unassembled WGS sequence"/>
</dbReference>
<dbReference type="Pfam" id="PF03572">
    <property type="entry name" value="Peptidase_S41"/>
    <property type="match status" value="1"/>
</dbReference>
<dbReference type="Pfam" id="PF00595">
    <property type="entry name" value="PDZ"/>
    <property type="match status" value="1"/>
</dbReference>
<dbReference type="PATRIC" id="fig|1619048.3.peg.600"/>
<dbReference type="SMART" id="SM00245">
    <property type="entry name" value="TSPc"/>
    <property type="match status" value="1"/>
</dbReference>
<keyword evidence="4 5" id="KW-0720">Serine protease</keyword>
<dbReference type="GO" id="GO:0008236">
    <property type="term" value="F:serine-type peptidase activity"/>
    <property type="evidence" value="ECO:0007669"/>
    <property type="project" value="UniProtKB-KW"/>
</dbReference>
<dbReference type="EMBL" id="LCAV01000023">
    <property type="protein sequence ID" value="KKR97831.1"/>
    <property type="molecule type" value="Genomic_DNA"/>
</dbReference>
<name>A0A0G0VDT4_9BACT</name>
<dbReference type="STRING" id="1619048.UU49_C0023G0003"/>
<dbReference type="Pfam" id="PF22694">
    <property type="entry name" value="CtpB_N-like"/>
    <property type="match status" value="1"/>
</dbReference>
<evidence type="ECO:0000256" key="5">
    <source>
        <dbReference type="RuleBase" id="RU004404"/>
    </source>
</evidence>
<keyword evidence="6" id="KW-0472">Membrane</keyword>
<evidence type="ECO:0000256" key="6">
    <source>
        <dbReference type="SAM" id="Phobius"/>
    </source>
</evidence>
<dbReference type="NCBIfam" id="TIGR00225">
    <property type="entry name" value="prc"/>
    <property type="match status" value="1"/>
</dbReference>
<evidence type="ECO:0000256" key="1">
    <source>
        <dbReference type="ARBA" id="ARBA00009179"/>
    </source>
</evidence>
<protein>
    <submittedName>
        <fullName evidence="8">Carboxyl-terminal protease</fullName>
    </submittedName>
</protein>
<feature type="transmembrane region" description="Helical" evidence="6">
    <location>
        <begin position="23"/>
        <end position="44"/>
    </location>
</feature>
<dbReference type="InterPro" id="IPR055210">
    <property type="entry name" value="CtpA/B_N"/>
</dbReference>
<evidence type="ECO:0000313" key="9">
    <source>
        <dbReference type="Proteomes" id="UP000034108"/>
    </source>
</evidence>
<comment type="caution">
    <text evidence="8">The sequence shown here is derived from an EMBL/GenBank/DDBJ whole genome shotgun (WGS) entry which is preliminary data.</text>
</comment>
<dbReference type="InterPro" id="IPR036034">
    <property type="entry name" value="PDZ_sf"/>
</dbReference>
<proteinExistence type="inferred from homology"/>
<evidence type="ECO:0000256" key="2">
    <source>
        <dbReference type="ARBA" id="ARBA00022670"/>
    </source>
</evidence>
<dbReference type="CDD" id="cd07560">
    <property type="entry name" value="Peptidase_S41_CPP"/>
    <property type="match status" value="1"/>
</dbReference>
<evidence type="ECO:0000259" key="7">
    <source>
        <dbReference type="PROSITE" id="PS50106"/>
    </source>
</evidence>
<dbReference type="InterPro" id="IPR029045">
    <property type="entry name" value="ClpP/crotonase-like_dom_sf"/>
</dbReference>
<dbReference type="Gene3D" id="3.30.750.44">
    <property type="match status" value="1"/>
</dbReference>
<dbReference type="GO" id="GO:0030288">
    <property type="term" value="C:outer membrane-bounded periplasmic space"/>
    <property type="evidence" value="ECO:0007669"/>
    <property type="project" value="TreeGrafter"/>
</dbReference>
<dbReference type="Gene3D" id="3.90.226.10">
    <property type="entry name" value="2-enoyl-CoA Hydratase, Chain A, domain 1"/>
    <property type="match status" value="1"/>
</dbReference>
<sequence>MSQYKLVESKEEECECSKGHRKLVLPGVLLVLVVTAFAVGLLFGRNLLYSDAAKALKTKQVTVFKLTNKDSGAAVKSVDFNLYWDVWQKVQQKYIGKPVSDDKLFYGSIEGLLASLGDPYSVFLKPENAKRFSQDLAGSFSGIGAELGMKKEAIVIIAPLPESPAEKSGIKAGDIIVAVDGADTVGWSLDEAVNKIRGVKGTAVKLKIWRDGADKPQEISIVRDTIVIKSLTWKMINNEGKDDAKGDIAYMKIAHFNEDTSDLFEKAVADIVVQAPKALIVDLRNDPGGFLDTAVRLTSEWVPKGVIVREVFSNGREEVYTSNGKHRLTQMKTIVLVNEGSASASEIMAGALQDYGKATLVGQKTFGKGSVQDYEQLPDGSGLKITVAEWLTPNGRHINKNGVMPDKVVEISDEAAKDATKDLVMEEALKMVK</sequence>
<dbReference type="PANTHER" id="PTHR32060:SF30">
    <property type="entry name" value="CARBOXY-TERMINAL PROCESSING PROTEASE CTPA"/>
    <property type="match status" value="1"/>
</dbReference>
<dbReference type="SUPFAM" id="SSF50156">
    <property type="entry name" value="PDZ domain-like"/>
    <property type="match status" value="1"/>
</dbReference>
<dbReference type="SUPFAM" id="SSF52096">
    <property type="entry name" value="ClpP/crotonase"/>
    <property type="match status" value="1"/>
</dbReference>